<feature type="transmembrane region" description="Helical" evidence="1">
    <location>
        <begin position="80"/>
        <end position="99"/>
    </location>
</feature>
<evidence type="ECO:0000313" key="2">
    <source>
        <dbReference type="EMBL" id="SQI61720.1"/>
    </source>
</evidence>
<reference evidence="2 3" key="1">
    <citation type="submission" date="2018-06" db="EMBL/GenBank/DDBJ databases">
        <authorList>
            <consortium name="Pathogen Informatics"/>
            <person name="Doyle S."/>
        </authorList>
    </citation>
    <scope>NUCLEOTIDE SEQUENCE [LARGE SCALE GENOMIC DNA]</scope>
    <source>
        <strain evidence="2 3">NCTC4824</strain>
    </source>
</reference>
<dbReference type="InterPro" id="IPR025450">
    <property type="entry name" value="YndJ-like"/>
</dbReference>
<feature type="transmembrane region" description="Helical" evidence="1">
    <location>
        <begin position="7"/>
        <end position="23"/>
    </location>
</feature>
<feature type="transmembrane region" description="Helical" evidence="1">
    <location>
        <begin position="142"/>
        <end position="165"/>
    </location>
</feature>
<dbReference type="EMBL" id="LS483476">
    <property type="protein sequence ID" value="SQI61720.1"/>
    <property type="molecule type" value="Genomic_DNA"/>
</dbReference>
<evidence type="ECO:0000313" key="3">
    <source>
        <dbReference type="Proteomes" id="UP000249134"/>
    </source>
</evidence>
<feature type="transmembrane region" description="Helical" evidence="1">
    <location>
        <begin position="55"/>
        <end position="74"/>
    </location>
</feature>
<protein>
    <submittedName>
        <fullName evidence="2">Membrane protein</fullName>
    </submittedName>
</protein>
<feature type="transmembrane region" description="Helical" evidence="1">
    <location>
        <begin position="111"/>
        <end position="130"/>
    </location>
</feature>
<proteinExistence type="predicted"/>
<keyword evidence="1" id="KW-0472">Membrane</keyword>
<accession>A0A2X4WVJ2</accession>
<name>A0A2X4WVJ2_LEDLE</name>
<keyword evidence="1" id="KW-1133">Transmembrane helix</keyword>
<feature type="transmembrane region" description="Helical" evidence="1">
    <location>
        <begin position="29"/>
        <end position="46"/>
    </location>
</feature>
<dbReference type="AlphaFoldDB" id="A0A2X4WVJ2"/>
<gene>
    <name evidence="2" type="ORF">NCTC4824_03380</name>
</gene>
<keyword evidence="1" id="KW-0812">Transmembrane</keyword>
<feature type="transmembrane region" description="Helical" evidence="1">
    <location>
        <begin position="172"/>
        <end position="194"/>
    </location>
</feature>
<dbReference type="STRING" id="1348624.GCA_001591545_02399"/>
<feature type="transmembrane region" description="Helical" evidence="1">
    <location>
        <begin position="230"/>
        <end position="251"/>
    </location>
</feature>
<keyword evidence="3" id="KW-1185">Reference proteome</keyword>
<feature type="transmembrane region" description="Helical" evidence="1">
    <location>
        <begin position="200"/>
        <end position="218"/>
    </location>
</feature>
<organism evidence="2 3">
    <name type="scientific">Lederbergia lenta</name>
    <name type="common">Bacillus lentus</name>
    <dbReference type="NCBI Taxonomy" id="1467"/>
    <lineage>
        <taxon>Bacteria</taxon>
        <taxon>Bacillati</taxon>
        <taxon>Bacillota</taxon>
        <taxon>Bacilli</taxon>
        <taxon>Bacillales</taxon>
        <taxon>Bacillaceae</taxon>
        <taxon>Lederbergia</taxon>
    </lineage>
</organism>
<sequence>MTFRKFTFIHLILFLMVAIFNVAPWPFLMLTVAQLLYIPIVLNFVMRKGDWLRKYYFWIAIPAYLAIVVLHVSNETQIDRLLAAVYFIFTIIIACYGVSRFLQRGFSHVEEFAIDMGLIYLALGGAWFFAYEAHIDTGFPPLITWLTAIHFHYSAFLLPVFVGFLGRLQKNVLYKVICTIILLSPMIVALGITFSRWLELLSVILYIIGLYGLIVLSFQAQFTSPIQTWLVRISFAALGITIGFSFLYALGSGWGLFIVTIDFMLLFHGTLNCILFALCGIFGWSLAIPKSTHRKFDFPVSKIRAGLVVGDNILENLVDAQTNYYSLVDDMSVYEPGISVEKVSPTIIDFYESTANYRLFAEIKWAKWFKPFAFIYRQISRYVKQINLPLSNSVSEMTGDIFAIKDRLDGRVRPRAWVRKVDGQVTFVALYSEHKTAERTYMNIALPLPWTAMIGILELNQVGKGIQLTSNKQSGPESEAGIYLAWKNILIKLPLKEVFHVEELENNVLRAEHQMWIFSIPFLTINYKIYHQKLIK</sequence>
<dbReference type="Pfam" id="PF14158">
    <property type="entry name" value="YndJ"/>
    <property type="match status" value="1"/>
</dbReference>
<evidence type="ECO:0000256" key="1">
    <source>
        <dbReference type="SAM" id="Phobius"/>
    </source>
</evidence>
<dbReference type="RefSeq" id="WP_066141928.1">
    <property type="nucleotide sequence ID" value="NZ_CBCSGM010000003.1"/>
</dbReference>
<dbReference type="KEGG" id="blen:NCTC4824_03380"/>
<dbReference type="Proteomes" id="UP000249134">
    <property type="component" value="Chromosome 1"/>
</dbReference>
<feature type="transmembrane region" description="Helical" evidence="1">
    <location>
        <begin position="263"/>
        <end position="287"/>
    </location>
</feature>